<keyword evidence="1" id="KW-0489">Methyltransferase</keyword>
<dbReference type="PANTHER" id="PTHR40048:SF1">
    <property type="entry name" value="RHAMNOSYL O-METHYLTRANSFERASE"/>
    <property type="match status" value="1"/>
</dbReference>
<dbReference type="Proteomes" id="UP000010478">
    <property type="component" value="Chromosome"/>
</dbReference>
<dbReference type="SUPFAM" id="SSF53335">
    <property type="entry name" value="S-adenosyl-L-methionine-dependent methyltransferases"/>
    <property type="match status" value="1"/>
</dbReference>
<name>K9VKN0_9CYAN</name>
<evidence type="ECO:0000313" key="3">
    <source>
        <dbReference type="EMBL" id="AFZ08064.1"/>
    </source>
</evidence>
<keyword evidence="4" id="KW-1185">Reference proteome</keyword>
<organism evidence="3 4">
    <name type="scientific">Phormidium nigroviride PCC 7112</name>
    <dbReference type="NCBI Taxonomy" id="179408"/>
    <lineage>
        <taxon>Bacteria</taxon>
        <taxon>Bacillati</taxon>
        <taxon>Cyanobacteriota</taxon>
        <taxon>Cyanophyceae</taxon>
        <taxon>Oscillatoriophycideae</taxon>
        <taxon>Oscillatoriales</taxon>
        <taxon>Oscillatoriaceae</taxon>
        <taxon>Phormidium</taxon>
    </lineage>
</organism>
<dbReference type="Gene3D" id="3.40.50.150">
    <property type="entry name" value="Vaccinia Virus protein VP39"/>
    <property type="match status" value="1"/>
</dbReference>
<dbReference type="EMBL" id="CP003614">
    <property type="protein sequence ID" value="AFZ08064.1"/>
    <property type="molecule type" value="Genomic_DNA"/>
</dbReference>
<dbReference type="GO" id="GO:0005886">
    <property type="term" value="C:plasma membrane"/>
    <property type="evidence" value="ECO:0007669"/>
    <property type="project" value="TreeGrafter"/>
</dbReference>
<keyword evidence="2" id="KW-0808">Transferase</keyword>
<dbReference type="GO" id="GO:0008610">
    <property type="term" value="P:lipid biosynthetic process"/>
    <property type="evidence" value="ECO:0007669"/>
    <property type="project" value="InterPro"/>
</dbReference>
<sequence>MRGDRNLRQRKKAGRKGEITSFLTDMHNFTENIIAATKLYDCGDYFRAELICSKIIDGQPDNSDALCLLGRIKYQLSKNQLGSTTDAGLRYHLWYYNNQIWDATTWAGVKALKSPCDMWSYQEILWDLKPSLILEFGSFYGGGTLFFASILEQINNNSQVFSVDIDHTSLHPKVRNHPRIELMLSSSTDPKVSQRIVELRREFPGSVFAILDSNHEKQHVLGEMQMLRSLLETGDYLVVEDSNINGHPVLPGWGEGPYEAMEEYFAIYPDDYQRDYLREQKFGFTFATAGFLIRR</sequence>
<dbReference type="eggNOG" id="COG3510">
    <property type="taxonomic scope" value="Bacteria"/>
</dbReference>
<accession>K9VKN0</accession>
<dbReference type="Pfam" id="PF04989">
    <property type="entry name" value="RMNT_CmcI"/>
    <property type="match status" value="1"/>
</dbReference>
<dbReference type="AlphaFoldDB" id="K9VKN0"/>
<dbReference type="STRING" id="179408.Osc7112_3716"/>
<protein>
    <submittedName>
        <fullName evidence="3">Cephalosporin hydroxylase</fullName>
    </submittedName>
</protein>
<dbReference type="InterPro" id="IPR007072">
    <property type="entry name" value="RNMT_CmcI"/>
</dbReference>
<dbReference type="InterPro" id="IPR029063">
    <property type="entry name" value="SAM-dependent_MTases_sf"/>
</dbReference>
<dbReference type="PANTHER" id="PTHR40048">
    <property type="entry name" value="RHAMNOSYL O-METHYLTRANSFERASE"/>
    <property type="match status" value="1"/>
</dbReference>
<dbReference type="GO" id="GO:0032259">
    <property type="term" value="P:methylation"/>
    <property type="evidence" value="ECO:0007669"/>
    <property type="project" value="UniProtKB-KW"/>
</dbReference>
<evidence type="ECO:0000313" key="4">
    <source>
        <dbReference type="Proteomes" id="UP000010478"/>
    </source>
</evidence>
<evidence type="ECO:0000256" key="2">
    <source>
        <dbReference type="ARBA" id="ARBA00022679"/>
    </source>
</evidence>
<dbReference type="KEGG" id="oni:Osc7112_3716"/>
<dbReference type="GO" id="GO:0008168">
    <property type="term" value="F:methyltransferase activity"/>
    <property type="evidence" value="ECO:0007669"/>
    <property type="project" value="UniProtKB-KW"/>
</dbReference>
<gene>
    <name evidence="3" type="ORF">Osc7112_3716</name>
</gene>
<reference evidence="3 4" key="1">
    <citation type="submission" date="2012-05" db="EMBL/GenBank/DDBJ databases">
        <title>Finished chromosome of genome of Oscillatoria sp. PCC 7112.</title>
        <authorList>
            <consortium name="US DOE Joint Genome Institute"/>
            <person name="Gugger M."/>
            <person name="Coursin T."/>
            <person name="Rippka R."/>
            <person name="Tandeau De Marsac N."/>
            <person name="Huntemann M."/>
            <person name="Wei C.-L."/>
            <person name="Han J."/>
            <person name="Detter J.C."/>
            <person name="Han C."/>
            <person name="Tapia R."/>
            <person name="Davenport K."/>
            <person name="Daligault H."/>
            <person name="Erkkila T."/>
            <person name="Gu W."/>
            <person name="Munk A.C.C."/>
            <person name="Teshima H."/>
            <person name="Xu Y."/>
            <person name="Chain P."/>
            <person name="Chen A."/>
            <person name="Krypides N."/>
            <person name="Mavromatis K."/>
            <person name="Markowitz V."/>
            <person name="Szeto E."/>
            <person name="Ivanova N."/>
            <person name="Mikhailova N."/>
            <person name="Ovchinnikova G."/>
            <person name="Pagani I."/>
            <person name="Pati A."/>
            <person name="Goodwin L."/>
            <person name="Peters L."/>
            <person name="Pitluck S."/>
            <person name="Woyke T."/>
            <person name="Kerfeld C."/>
        </authorList>
    </citation>
    <scope>NUCLEOTIDE SEQUENCE [LARGE SCALE GENOMIC DNA]</scope>
    <source>
        <strain evidence="3 4">PCC 7112</strain>
    </source>
</reference>
<evidence type="ECO:0000256" key="1">
    <source>
        <dbReference type="ARBA" id="ARBA00022603"/>
    </source>
</evidence>
<dbReference type="HOGENOM" id="CLU_063868_0_0_3"/>
<dbReference type="PATRIC" id="fig|179408.3.peg.4575"/>
<proteinExistence type="predicted"/>
<dbReference type="GO" id="GO:0071770">
    <property type="term" value="P:DIM/DIP cell wall layer assembly"/>
    <property type="evidence" value="ECO:0007669"/>
    <property type="project" value="TreeGrafter"/>
</dbReference>